<reference evidence="2" key="1">
    <citation type="journal article" date="2022" name="G3 (Bethesda)">
        <title>High quality genome of the basidiomycete yeast Dioszegia hungarica PDD-24b-2 isolated from cloud water.</title>
        <authorList>
            <person name="Jarrige D."/>
            <person name="Haridas S."/>
            <person name="Bleykasten-Grosshans C."/>
            <person name="Joly M."/>
            <person name="Nadalig T."/>
            <person name="Sancelme M."/>
            <person name="Vuilleumier S."/>
            <person name="Grigoriev I.V."/>
            <person name="Amato P."/>
            <person name="Bringel F."/>
        </authorList>
    </citation>
    <scope>NUCLEOTIDE SEQUENCE</scope>
    <source>
        <strain evidence="2">PDD-24b-2</strain>
    </source>
</reference>
<comment type="caution">
    <text evidence="2">The sequence shown here is derived from an EMBL/GenBank/DDBJ whole genome shotgun (WGS) entry which is preliminary data.</text>
</comment>
<dbReference type="RefSeq" id="XP_052942339.1">
    <property type="nucleotide sequence ID" value="XM_053088026.1"/>
</dbReference>
<feature type="compositionally biased region" description="Polar residues" evidence="1">
    <location>
        <begin position="186"/>
        <end position="217"/>
    </location>
</feature>
<proteinExistence type="predicted"/>
<gene>
    <name evidence="2" type="ORF">MKK02DRAFT_30346</name>
</gene>
<dbReference type="GeneID" id="77727231"/>
<feature type="compositionally biased region" description="Basic and acidic residues" evidence="1">
    <location>
        <begin position="1"/>
        <end position="19"/>
    </location>
</feature>
<dbReference type="Proteomes" id="UP001164286">
    <property type="component" value="Unassembled WGS sequence"/>
</dbReference>
<dbReference type="EMBL" id="JAKWFO010000014">
    <property type="protein sequence ID" value="KAI9632562.1"/>
    <property type="molecule type" value="Genomic_DNA"/>
</dbReference>
<feature type="region of interest" description="Disordered" evidence="1">
    <location>
        <begin position="152"/>
        <end position="219"/>
    </location>
</feature>
<evidence type="ECO:0000313" key="3">
    <source>
        <dbReference type="Proteomes" id="UP001164286"/>
    </source>
</evidence>
<feature type="region of interest" description="Disordered" evidence="1">
    <location>
        <begin position="1"/>
        <end position="37"/>
    </location>
</feature>
<feature type="region of interest" description="Disordered" evidence="1">
    <location>
        <begin position="340"/>
        <end position="361"/>
    </location>
</feature>
<sequence length="361" mass="39102">MCSRDLESHSPVDGAERTPKRGRVQTKAISQRPPKAATTSRVQLSFVGLLHTVGCLDLTKWPETRSQCLRAPLRREGERIRPSRVVKVDLCGGATPVGALSYRYRPFATAMSGFDSTHNSGDPETSVDDNARSDFQCVGPNLRLHLTEWSSQNTTINQSRSPSRAPNPPLSTMTRVRGFFSRPKKTSVTAASDTHRQLQNSSPHSPVRPSDTSQTTRPALAPRVAASPFVLVGGLLETRGTGGNSIDDQSSLVGAPLGTLTVVMKPSRTGPSDIASRTTEIDFTGDQALRVAAFVLTLTSVGGSGVRPMMGTIIRPFDDEHDTDRWLAVHDYFEGKYRQGVPSNSPLESPSFAFKTTVGDE</sequence>
<keyword evidence="3" id="KW-1185">Reference proteome</keyword>
<dbReference type="AlphaFoldDB" id="A0AA38LPV8"/>
<name>A0AA38LPV8_9TREE</name>
<evidence type="ECO:0000313" key="2">
    <source>
        <dbReference type="EMBL" id="KAI9632562.1"/>
    </source>
</evidence>
<accession>A0AA38LPV8</accession>
<evidence type="ECO:0000256" key="1">
    <source>
        <dbReference type="SAM" id="MobiDB-lite"/>
    </source>
</evidence>
<feature type="compositionally biased region" description="Polar residues" evidence="1">
    <location>
        <begin position="152"/>
        <end position="174"/>
    </location>
</feature>
<organism evidence="2 3">
    <name type="scientific">Dioszegia hungarica</name>
    <dbReference type="NCBI Taxonomy" id="4972"/>
    <lineage>
        <taxon>Eukaryota</taxon>
        <taxon>Fungi</taxon>
        <taxon>Dikarya</taxon>
        <taxon>Basidiomycota</taxon>
        <taxon>Agaricomycotina</taxon>
        <taxon>Tremellomycetes</taxon>
        <taxon>Tremellales</taxon>
        <taxon>Bulleribasidiaceae</taxon>
        <taxon>Dioszegia</taxon>
    </lineage>
</organism>
<protein>
    <submittedName>
        <fullName evidence="2">Uncharacterized protein</fullName>
    </submittedName>
</protein>